<keyword evidence="3" id="KW-1185">Reference proteome</keyword>
<evidence type="ECO:0000313" key="2">
    <source>
        <dbReference type="EMBL" id="WUQ88402.1"/>
    </source>
</evidence>
<feature type="domain" description="MABP" evidence="1">
    <location>
        <begin position="45"/>
        <end position="137"/>
    </location>
</feature>
<evidence type="ECO:0000259" key="1">
    <source>
        <dbReference type="PROSITE" id="PS51498"/>
    </source>
</evidence>
<evidence type="ECO:0000313" key="3">
    <source>
        <dbReference type="Proteomes" id="UP001432222"/>
    </source>
</evidence>
<protein>
    <submittedName>
        <fullName evidence="2">MVB12 family protein</fullName>
    </submittedName>
</protein>
<reference evidence="2" key="1">
    <citation type="submission" date="2022-10" db="EMBL/GenBank/DDBJ databases">
        <title>The complete genomes of actinobacterial strains from the NBC collection.</title>
        <authorList>
            <person name="Joergensen T.S."/>
            <person name="Alvarez Arevalo M."/>
            <person name="Sterndorff E.B."/>
            <person name="Faurdal D."/>
            <person name="Vuksanovic O."/>
            <person name="Mourched A.-S."/>
            <person name="Charusanti P."/>
            <person name="Shaw S."/>
            <person name="Blin K."/>
            <person name="Weber T."/>
        </authorList>
    </citation>
    <scope>NUCLEOTIDE SEQUENCE</scope>
    <source>
        <strain evidence="2">NBC_00222</strain>
    </source>
</reference>
<gene>
    <name evidence="2" type="ORF">OHA16_38635</name>
</gene>
<dbReference type="EMBL" id="CP108110">
    <property type="protein sequence ID" value="WUQ88402.1"/>
    <property type="molecule type" value="Genomic_DNA"/>
</dbReference>
<name>A0ABZ1UB53_9ACTN</name>
<dbReference type="Gene3D" id="2.100.10.50">
    <property type="match status" value="2"/>
</dbReference>
<dbReference type="Proteomes" id="UP001432222">
    <property type="component" value="Chromosome"/>
</dbReference>
<accession>A0ABZ1UB53</accession>
<dbReference type="PROSITE" id="PS51498">
    <property type="entry name" value="MABP"/>
    <property type="match status" value="1"/>
</dbReference>
<dbReference type="RefSeq" id="WP_328958949.1">
    <property type="nucleotide sequence ID" value="NZ_CP108110.1"/>
</dbReference>
<sequence length="137" mass="15130">MAVTDIDILVGSQSPKEDWEKDKHDLNEGAGGEYLYLSWELNGTKKPVTDLYVVEGEGEEPPHGYYKISTDLNKGAGGKYLYLCFSREGAKPILDLVVVSGDSDKVPAPSGFTRYEQDLNAGAKGKFIYICYKQQQA</sequence>
<proteinExistence type="predicted"/>
<organism evidence="2 3">
    <name type="scientific">Kitasatospora purpeofusca</name>
    <dbReference type="NCBI Taxonomy" id="67352"/>
    <lineage>
        <taxon>Bacteria</taxon>
        <taxon>Bacillati</taxon>
        <taxon>Actinomycetota</taxon>
        <taxon>Actinomycetes</taxon>
        <taxon>Kitasatosporales</taxon>
        <taxon>Streptomycetaceae</taxon>
        <taxon>Kitasatospora</taxon>
    </lineage>
</organism>
<dbReference type="InterPro" id="IPR023341">
    <property type="entry name" value="MABP"/>
</dbReference>